<dbReference type="EMBL" id="BPLR01014010">
    <property type="protein sequence ID" value="GIY65606.1"/>
    <property type="molecule type" value="Genomic_DNA"/>
</dbReference>
<protein>
    <submittedName>
        <fullName evidence="1">Uncharacterized protein</fullName>
    </submittedName>
</protein>
<dbReference type="AlphaFoldDB" id="A0AAV4V661"/>
<gene>
    <name evidence="1" type="ORF">CEXT_567331</name>
</gene>
<proteinExistence type="predicted"/>
<accession>A0AAV4V661</accession>
<sequence>MITDFKLTLVINNGKIHAITIQNRIGELAIKSWRSASCAVTLVTSVPFGSFSFHMPHNHNILESRWIHVLIHILHFHHKGSLGFQRRITPIPGSYGHIVQLRGLKV</sequence>
<organism evidence="1 2">
    <name type="scientific">Caerostris extrusa</name>
    <name type="common">Bark spider</name>
    <name type="synonym">Caerostris bankana</name>
    <dbReference type="NCBI Taxonomy" id="172846"/>
    <lineage>
        <taxon>Eukaryota</taxon>
        <taxon>Metazoa</taxon>
        <taxon>Ecdysozoa</taxon>
        <taxon>Arthropoda</taxon>
        <taxon>Chelicerata</taxon>
        <taxon>Arachnida</taxon>
        <taxon>Araneae</taxon>
        <taxon>Araneomorphae</taxon>
        <taxon>Entelegynae</taxon>
        <taxon>Araneoidea</taxon>
        <taxon>Araneidae</taxon>
        <taxon>Caerostris</taxon>
    </lineage>
</organism>
<reference evidence="1 2" key="1">
    <citation type="submission" date="2021-06" db="EMBL/GenBank/DDBJ databases">
        <title>Caerostris extrusa draft genome.</title>
        <authorList>
            <person name="Kono N."/>
            <person name="Arakawa K."/>
        </authorList>
    </citation>
    <scope>NUCLEOTIDE SEQUENCE [LARGE SCALE GENOMIC DNA]</scope>
</reference>
<evidence type="ECO:0000313" key="2">
    <source>
        <dbReference type="Proteomes" id="UP001054945"/>
    </source>
</evidence>
<comment type="caution">
    <text evidence="1">The sequence shown here is derived from an EMBL/GenBank/DDBJ whole genome shotgun (WGS) entry which is preliminary data.</text>
</comment>
<dbReference type="Proteomes" id="UP001054945">
    <property type="component" value="Unassembled WGS sequence"/>
</dbReference>
<keyword evidence="2" id="KW-1185">Reference proteome</keyword>
<name>A0AAV4V661_CAEEX</name>
<evidence type="ECO:0000313" key="1">
    <source>
        <dbReference type="EMBL" id="GIY65606.1"/>
    </source>
</evidence>